<feature type="chain" id="PRO_5035713583" evidence="1">
    <location>
        <begin position="21"/>
        <end position="220"/>
    </location>
</feature>
<evidence type="ECO:0000256" key="1">
    <source>
        <dbReference type="SAM" id="SignalP"/>
    </source>
</evidence>
<reference evidence="2" key="2">
    <citation type="submission" date="2022-06" db="UniProtKB">
        <authorList>
            <consortium name="EnsemblMetazoa"/>
        </authorList>
    </citation>
    <scope>IDENTIFICATION</scope>
</reference>
<dbReference type="EMBL" id="CMVM020000161">
    <property type="status" value="NOT_ANNOTATED_CDS"/>
    <property type="molecule type" value="Genomic_DNA"/>
</dbReference>
<feature type="signal peptide" evidence="1">
    <location>
        <begin position="1"/>
        <end position="20"/>
    </location>
</feature>
<name>A0A8R1XW94_ONCVO</name>
<dbReference type="AlphaFoldDB" id="A0A8R1XW94"/>
<reference evidence="3" key="1">
    <citation type="submission" date="2013-10" db="EMBL/GenBank/DDBJ databases">
        <title>Genome sequencing of Onchocerca volvulus.</title>
        <authorList>
            <person name="Cotton J."/>
            <person name="Tsai J."/>
            <person name="Stanley E."/>
            <person name="Tracey A."/>
            <person name="Holroyd N."/>
            <person name="Lustigman S."/>
            <person name="Berriman M."/>
        </authorList>
    </citation>
    <scope>NUCLEOTIDE SEQUENCE</scope>
</reference>
<evidence type="ECO:0000313" key="3">
    <source>
        <dbReference type="Proteomes" id="UP000024404"/>
    </source>
</evidence>
<organism evidence="2 3">
    <name type="scientific">Onchocerca volvulus</name>
    <dbReference type="NCBI Taxonomy" id="6282"/>
    <lineage>
        <taxon>Eukaryota</taxon>
        <taxon>Metazoa</taxon>
        <taxon>Ecdysozoa</taxon>
        <taxon>Nematoda</taxon>
        <taxon>Chromadorea</taxon>
        <taxon>Rhabditida</taxon>
        <taxon>Spirurina</taxon>
        <taxon>Spiruromorpha</taxon>
        <taxon>Filarioidea</taxon>
        <taxon>Onchocercidae</taxon>
        <taxon>Onchocerca</taxon>
    </lineage>
</organism>
<evidence type="ECO:0000313" key="2">
    <source>
        <dbReference type="EnsemblMetazoa" id="OVOC5574.1"/>
    </source>
</evidence>
<proteinExistence type="predicted"/>
<keyword evidence="3" id="KW-1185">Reference proteome</keyword>
<dbReference type="EnsemblMetazoa" id="OVOC5574.1">
    <property type="protein sequence ID" value="OVOC5574.1"/>
    <property type="gene ID" value="WBGene00242383"/>
</dbReference>
<sequence length="220" mass="24955">MDYYSLKWILLIFLPEVIQCFVGILSGPFRQLTDGKETNDIGKVWLGPAMIPPFCFEPWMIPGPAPIPVAEPLAPALASASVQAPKQSFSPIYPESVTTSWWCPSIYQKSQPQYSIPSAVIYPQVPQNPQALYYPQGPYYPQIPYYPQTSHYPPIPHYPQVSQYPQNPYNFYIPQQNGEFTGSSLHEMTAKDSEPAIKKFDPIQANFTKKKKIKTGNTYK</sequence>
<dbReference type="Proteomes" id="UP000024404">
    <property type="component" value="Unassembled WGS sequence"/>
</dbReference>
<protein>
    <submittedName>
        <fullName evidence="2">Uncharacterized protein</fullName>
    </submittedName>
</protein>
<dbReference type="OMA" id="IPPFCYP"/>
<keyword evidence="1" id="KW-0732">Signal</keyword>
<accession>A0A8R1XW94</accession>